<dbReference type="GeneID" id="63796209"/>
<organism evidence="2 3">
    <name type="scientific">Talaromyces amestolkiae</name>
    <dbReference type="NCBI Taxonomy" id="1196081"/>
    <lineage>
        <taxon>Eukaryota</taxon>
        <taxon>Fungi</taxon>
        <taxon>Dikarya</taxon>
        <taxon>Ascomycota</taxon>
        <taxon>Pezizomycotina</taxon>
        <taxon>Eurotiomycetes</taxon>
        <taxon>Eurotiomycetidae</taxon>
        <taxon>Eurotiales</taxon>
        <taxon>Trichocomaceae</taxon>
        <taxon>Talaromyces</taxon>
        <taxon>Talaromyces sect. Talaromyces</taxon>
    </lineage>
</organism>
<proteinExistence type="predicted"/>
<dbReference type="Proteomes" id="UP000249363">
    <property type="component" value="Unassembled WGS sequence"/>
</dbReference>
<dbReference type="AlphaFoldDB" id="A0A364L5I0"/>
<dbReference type="EMBL" id="MIKG01000014">
    <property type="protein sequence ID" value="RAO70981.1"/>
    <property type="molecule type" value="Genomic_DNA"/>
</dbReference>
<feature type="compositionally biased region" description="Polar residues" evidence="1">
    <location>
        <begin position="1"/>
        <end position="26"/>
    </location>
</feature>
<feature type="region of interest" description="Disordered" evidence="1">
    <location>
        <begin position="287"/>
        <end position="317"/>
    </location>
</feature>
<dbReference type="STRING" id="1196081.A0A364L5I0"/>
<dbReference type="OrthoDB" id="419770at2759"/>
<feature type="region of interest" description="Disordered" evidence="1">
    <location>
        <begin position="596"/>
        <end position="616"/>
    </location>
</feature>
<keyword evidence="3" id="KW-1185">Reference proteome</keyword>
<feature type="region of interest" description="Disordered" evidence="1">
    <location>
        <begin position="1"/>
        <end position="48"/>
    </location>
</feature>
<sequence length="693" mass="77362">MAQERQGLSRTLPKSFTFSSIESSFPRTPEHPRVEPQIPPPPRHSSYRIRRPRFDSHASIFSTMSGEPNIFDLSRPDVPVPSIEFPVSDTMSEPDITTYESVSSEFLQVPALRRMDFKTPPAQIRTEPFNFPRATPDPTEDVQDDPIERPSSRASDSSVSSIETYTTQPSLGGSCTSPESEIYDPFSFQLTDTNKYVLETPPSSNPNRGNSLDLPKRKTRWNADMDNHLWNTYQMYLQDPTTTPFKTLPGSLPPLGVSHRVAREAKKTWARLKSRKEKETVDIVPTSITGDNEQSTTPAENRSGSCTPTAKKPALPCWPRSEAATRRRLKFLCKRKLSIAPHYQRLLQSRSPSPFLDVFTAPPRRPVGPTFDHSSSTTFMTRDLGVSLVSSSLPTDFANLGAIETPAVQLALPVAQPAPSVDIMQSPQQVSNTPASILSHVSSVQEPFPRLGSPFMYNTWGPETSRRESHGAATRGLRRDTIHVAGSRLRSPPRMDLPSSVHKRRAHHRLESSPNPGDIQRGIRDLARDGKLKDGQRRVRLRNRGNTTSGGFSSKERIEQLFSPTSPFTFPGNEASSSEVPQEFLRPRAETIRRLGSPFQPESTPRFHPRSPRHAPSLSDPFMNSSIKSQVHLHHQGEVAATESRVAAGGLPYDPTEEGLTDAERIRRQILNLPYTKNSLVCVSPFWYLASLD</sequence>
<accession>A0A364L5I0</accession>
<gene>
    <name evidence="2" type="ORF">BHQ10_006993</name>
</gene>
<reference evidence="2 3" key="1">
    <citation type="journal article" date="2017" name="Biotechnol. Biofuels">
        <title>Differential beta-glucosidase expression as a function of carbon source availability in Talaromyces amestolkiae: a genomic and proteomic approach.</title>
        <authorList>
            <person name="de Eugenio L.I."/>
            <person name="Mendez-Liter J.A."/>
            <person name="Nieto-Dominguez M."/>
            <person name="Alonso L."/>
            <person name="Gil-Munoz J."/>
            <person name="Barriuso J."/>
            <person name="Prieto A."/>
            <person name="Martinez M.J."/>
        </authorList>
    </citation>
    <scope>NUCLEOTIDE SEQUENCE [LARGE SCALE GENOMIC DNA]</scope>
    <source>
        <strain evidence="2 3">CIB</strain>
    </source>
</reference>
<name>A0A364L5I0_TALAM</name>
<dbReference type="RefSeq" id="XP_040735497.1">
    <property type="nucleotide sequence ID" value="XM_040879639.1"/>
</dbReference>
<feature type="region of interest" description="Disordered" evidence="1">
    <location>
        <begin position="488"/>
        <end position="522"/>
    </location>
</feature>
<feature type="compositionally biased region" description="Low complexity" evidence="1">
    <location>
        <begin position="152"/>
        <end position="161"/>
    </location>
</feature>
<feature type="compositionally biased region" description="Polar residues" evidence="1">
    <location>
        <begin position="287"/>
        <end position="308"/>
    </location>
</feature>
<evidence type="ECO:0000313" key="2">
    <source>
        <dbReference type="EMBL" id="RAO70981.1"/>
    </source>
</evidence>
<feature type="compositionally biased region" description="Polar residues" evidence="1">
    <location>
        <begin position="162"/>
        <end position="178"/>
    </location>
</feature>
<evidence type="ECO:0000313" key="3">
    <source>
        <dbReference type="Proteomes" id="UP000249363"/>
    </source>
</evidence>
<feature type="region of interest" description="Disordered" evidence="1">
    <location>
        <begin position="119"/>
        <end position="178"/>
    </location>
</feature>
<comment type="caution">
    <text evidence="2">The sequence shown here is derived from an EMBL/GenBank/DDBJ whole genome shotgun (WGS) entry which is preliminary data.</text>
</comment>
<protein>
    <submittedName>
        <fullName evidence="2">Uncharacterized protein</fullName>
    </submittedName>
</protein>
<evidence type="ECO:0000256" key="1">
    <source>
        <dbReference type="SAM" id="MobiDB-lite"/>
    </source>
</evidence>